<evidence type="ECO:0000313" key="1">
    <source>
        <dbReference type="EMBL" id="QNT57809.1"/>
    </source>
</evidence>
<name>A0A7H1M844_9NEIS</name>
<evidence type="ECO:0000313" key="2">
    <source>
        <dbReference type="Proteomes" id="UP000516412"/>
    </source>
</evidence>
<keyword evidence="2" id="KW-1185">Reference proteome</keyword>
<dbReference type="KEGG" id="nmus:H7A79_1696"/>
<proteinExistence type="predicted"/>
<dbReference type="AlphaFoldDB" id="A0A7H1M844"/>
<dbReference type="EMBL" id="CP060414">
    <property type="protein sequence ID" value="QNT57809.1"/>
    <property type="molecule type" value="Genomic_DNA"/>
</dbReference>
<reference evidence="1" key="1">
    <citation type="submission" date="2024-06" db="EMBL/GenBank/DDBJ databases">
        <title>Complete Genome Sequence of mouse commensal type strain Neisseria musculi.</title>
        <authorList>
            <person name="Thapa E."/>
            <person name="Aluvathingal J."/>
            <person name="Nadendla S."/>
            <person name="Mehta A."/>
            <person name="Tettelin H."/>
            <person name="Weyand N.J."/>
        </authorList>
    </citation>
    <scope>NUCLEOTIDE SEQUENCE</scope>
    <source>
        <strain evidence="1">NW831</strain>
    </source>
</reference>
<protein>
    <submittedName>
        <fullName evidence="1">Uncharacterized protein</fullName>
    </submittedName>
</protein>
<gene>
    <name evidence="1" type="ORF">H7A79_1696</name>
</gene>
<accession>A0A7H1M844</accession>
<dbReference type="Proteomes" id="UP000516412">
    <property type="component" value="Chromosome"/>
</dbReference>
<organism evidence="1 2">
    <name type="scientific">Neisseria musculi</name>
    <dbReference type="NCBI Taxonomy" id="1815583"/>
    <lineage>
        <taxon>Bacteria</taxon>
        <taxon>Pseudomonadati</taxon>
        <taxon>Pseudomonadota</taxon>
        <taxon>Betaproteobacteria</taxon>
        <taxon>Neisseriales</taxon>
        <taxon>Neisseriaceae</taxon>
        <taxon>Neisseria</taxon>
    </lineage>
</organism>
<sequence>MQCPILPARHVQTIKGGAPAGCACCAASIRFNRSKSDKGRKFPQFWVWSGKPDAAAKGIGLPDMNRTANVATAGSVKING</sequence>